<dbReference type="InterPro" id="IPR036514">
    <property type="entry name" value="SGNH_hydro_sf"/>
</dbReference>
<organism evidence="2 3">
    <name type="scientific">Bacteroides uniformis</name>
    <dbReference type="NCBI Taxonomy" id="820"/>
    <lineage>
        <taxon>Bacteria</taxon>
        <taxon>Pseudomonadati</taxon>
        <taxon>Bacteroidota</taxon>
        <taxon>Bacteroidia</taxon>
        <taxon>Bacteroidales</taxon>
        <taxon>Bacteroidaceae</taxon>
        <taxon>Bacteroides</taxon>
    </lineage>
</organism>
<evidence type="ECO:0000313" key="3">
    <source>
        <dbReference type="Proteomes" id="UP000260759"/>
    </source>
</evidence>
<dbReference type="RefSeq" id="WP_117601137.1">
    <property type="nucleotide sequence ID" value="NZ_QSVA01000016.1"/>
</dbReference>
<comment type="caution">
    <text evidence="2">The sequence shown here is derived from an EMBL/GenBank/DDBJ whole genome shotgun (WGS) entry which is preliminary data.</text>
</comment>
<protein>
    <submittedName>
        <fullName evidence="2">Lipase</fullName>
    </submittedName>
</protein>
<sequence length="230" mass="25692">MKLLCMIAVFLYIPWVASDAQKQDWGNLKRYAEANKELVRKGKQKDRVVFMGNSITEGWVANDAAFFEKNGYVGRGISGQTSSHFLLRFREDVIKLAPALVVINAGTNDVAENAGAYNEEYTFGNIVSMVELARANKIKVILTSVLPAAAFGWNSSVKDAPQKIMQLNARIRAYAKENKIPYVDYYSEMVEAEDGNNALNPLYTKDGVHPTLEGYKVMESLIKKVIDKVL</sequence>
<reference evidence="2 3" key="1">
    <citation type="submission" date="2018-08" db="EMBL/GenBank/DDBJ databases">
        <title>A genome reference for cultivated species of the human gut microbiota.</title>
        <authorList>
            <person name="Zou Y."/>
            <person name="Xue W."/>
            <person name="Luo G."/>
        </authorList>
    </citation>
    <scope>NUCLEOTIDE SEQUENCE [LARGE SCALE GENOMIC DNA]</scope>
    <source>
        <strain evidence="2 3">OM03-4</strain>
    </source>
</reference>
<dbReference type="InterPro" id="IPR013830">
    <property type="entry name" value="SGNH_hydro"/>
</dbReference>
<dbReference type="GO" id="GO:0004622">
    <property type="term" value="F:phosphatidylcholine lysophospholipase activity"/>
    <property type="evidence" value="ECO:0007669"/>
    <property type="project" value="TreeGrafter"/>
</dbReference>
<feature type="domain" description="SGNH hydrolase-type esterase" evidence="1">
    <location>
        <begin position="50"/>
        <end position="217"/>
    </location>
</feature>
<dbReference type="Pfam" id="PF13472">
    <property type="entry name" value="Lipase_GDSL_2"/>
    <property type="match status" value="1"/>
</dbReference>
<accession>A0A3E5ES04</accession>
<evidence type="ECO:0000259" key="1">
    <source>
        <dbReference type="Pfam" id="PF13472"/>
    </source>
</evidence>
<dbReference type="SUPFAM" id="SSF52266">
    <property type="entry name" value="SGNH hydrolase"/>
    <property type="match status" value="1"/>
</dbReference>
<name>A0A3E5ES04_BACUN</name>
<dbReference type="InterPro" id="IPR051532">
    <property type="entry name" value="Ester_Hydrolysis_Enzymes"/>
</dbReference>
<evidence type="ECO:0000313" key="2">
    <source>
        <dbReference type="EMBL" id="RGN91682.1"/>
    </source>
</evidence>
<dbReference type="Gene3D" id="3.40.50.1110">
    <property type="entry name" value="SGNH hydrolase"/>
    <property type="match status" value="1"/>
</dbReference>
<dbReference type="EMBL" id="QSVA01000016">
    <property type="protein sequence ID" value="RGN91682.1"/>
    <property type="molecule type" value="Genomic_DNA"/>
</dbReference>
<dbReference type="PANTHER" id="PTHR30383">
    <property type="entry name" value="THIOESTERASE 1/PROTEASE 1/LYSOPHOSPHOLIPASE L1"/>
    <property type="match status" value="1"/>
</dbReference>
<dbReference type="Proteomes" id="UP000260759">
    <property type="component" value="Unassembled WGS sequence"/>
</dbReference>
<proteinExistence type="predicted"/>
<dbReference type="CDD" id="cd04501">
    <property type="entry name" value="SGNH_hydrolase_like_4"/>
    <property type="match status" value="1"/>
</dbReference>
<dbReference type="PANTHER" id="PTHR30383:SF5">
    <property type="entry name" value="SGNH HYDROLASE-TYPE ESTERASE DOMAIN-CONTAINING PROTEIN"/>
    <property type="match status" value="1"/>
</dbReference>
<gene>
    <name evidence="2" type="ORF">DXB37_16010</name>
</gene>
<dbReference type="AlphaFoldDB" id="A0A3E5ES04"/>